<keyword evidence="5 11" id="KW-0418">Kinase</keyword>
<dbReference type="PANTHER" id="PTHR43065">
    <property type="entry name" value="SENSOR HISTIDINE KINASE"/>
    <property type="match status" value="1"/>
</dbReference>
<evidence type="ECO:0000256" key="8">
    <source>
        <dbReference type="SAM" id="Phobius"/>
    </source>
</evidence>
<feature type="transmembrane region" description="Helical" evidence="8">
    <location>
        <begin position="36"/>
        <end position="56"/>
    </location>
</feature>
<dbReference type="InterPro" id="IPR035965">
    <property type="entry name" value="PAS-like_dom_sf"/>
</dbReference>
<dbReference type="PANTHER" id="PTHR43065:SF46">
    <property type="entry name" value="C4-DICARBOXYLATE TRANSPORT SENSOR PROTEIN DCTB"/>
    <property type="match status" value="1"/>
</dbReference>
<protein>
    <recommendedName>
        <fullName evidence="2">histidine kinase</fullName>
        <ecNumber evidence="2">2.7.13.3</ecNumber>
    </recommendedName>
</protein>
<gene>
    <name evidence="11" type="ORF">AX660_14655</name>
</gene>
<comment type="caution">
    <text evidence="11">The sequence shown here is derived from an EMBL/GenBank/DDBJ whole genome shotgun (WGS) entry which is preliminary data.</text>
</comment>
<reference evidence="12" key="1">
    <citation type="submission" date="2016-02" db="EMBL/GenBank/DDBJ databases">
        <authorList>
            <person name="Schultz-Johansen M."/>
            <person name="Glaring M.A."/>
            <person name="Bech P.K."/>
            <person name="Stougaard P."/>
        </authorList>
    </citation>
    <scope>NUCLEOTIDE SEQUENCE [LARGE SCALE GENOMIC DNA]</scope>
    <source>
        <strain evidence="12">S66</strain>
    </source>
</reference>
<dbReference type="PROSITE" id="PS50109">
    <property type="entry name" value="HIS_KIN"/>
    <property type="match status" value="1"/>
</dbReference>
<keyword evidence="7" id="KW-0902">Two-component regulatory system</keyword>
<evidence type="ECO:0000256" key="1">
    <source>
        <dbReference type="ARBA" id="ARBA00000085"/>
    </source>
</evidence>
<evidence type="ECO:0000256" key="7">
    <source>
        <dbReference type="ARBA" id="ARBA00023012"/>
    </source>
</evidence>
<keyword evidence="3" id="KW-0808">Transferase</keyword>
<feature type="domain" description="PAS" evidence="10">
    <location>
        <begin position="111"/>
        <end position="147"/>
    </location>
</feature>
<dbReference type="SUPFAM" id="SSF55874">
    <property type="entry name" value="ATPase domain of HSP90 chaperone/DNA topoisomerase II/histidine kinase"/>
    <property type="match status" value="1"/>
</dbReference>
<evidence type="ECO:0000256" key="5">
    <source>
        <dbReference type="ARBA" id="ARBA00022777"/>
    </source>
</evidence>
<keyword evidence="8" id="KW-0472">Membrane</keyword>
<dbReference type="AlphaFoldDB" id="A0A136A2D5"/>
<evidence type="ECO:0000313" key="12">
    <source>
        <dbReference type="Proteomes" id="UP000070299"/>
    </source>
</evidence>
<dbReference type="InterPro" id="IPR000014">
    <property type="entry name" value="PAS"/>
</dbReference>
<dbReference type="InterPro" id="IPR036890">
    <property type="entry name" value="HATPase_C_sf"/>
</dbReference>
<evidence type="ECO:0000256" key="2">
    <source>
        <dbReference type="ARBA" id="ARBA00012438"/>
    </source>
</evidence>
<dbReference type="SUPFAM" id="SSF55785">
    <property type="entry name" value="PYP-like sensor domain (PAS domain)"/>
    <property type="match status" value="1"/>
</dbReference>
<evidence type="ECO:0000256" key="4">
    <source>
        <dbReference type="ARBA" id="ARBA00022741"/>
    </source>
</evidence>
<dbReference type="OrthoDB" id="1931120at2"/>
<dbReference type="InterPro" id="IPR003594">
    <property type="entry name" value="HATPase_dom"/>
</dbReference>
<dbReference type="InterPro" id="IPR005467">
    <property type="entry name" value="His_kinase_dom"/>
</dbReference>
<dbReference type="PROSITE" id="PS50112">
    <property type="entry name" value="PAS"/>
    <property type="match status" value="1"/>
</dbReference>
<evidence type="ECO:0000256" key="6">
    <source>
        <dbReference type="ARBA" id="ARBA00022840"/>
    </source>
</evidence>
<feature type="transmembrane region" description="Helical" evidence="8">
    <location>
        <begin position="7"/>
        <end position="30"/>
    </location>
</feature>
<dbReference type="GO" id="GO:0005524">
    <property type="term" value="F:ATP binding"/>
    <property type="evidence" value="ECO:0007669"/>
    <property type="project" value="UniProtKB-KW"/>
</dbReference>
<evidence type="ECO:0000313" key="11">
    <source>
        <dbReference type="EMBL" id="KXI29374.1"/>
    </source>
</evidence>
<keyword evidence="4" id="KW-0547">Nucleotide-binding</keyword>
<dbReference type="EC" id="2.7.13.3" evidence="2"/>
<name>A0A136A2D5_9ALTE</name>
<evidence type="ECO:0000259" key="9">
    <source>
        <dbReference type="PROSITE" id="PS50109"/>
    </source>
</evidence>
<dbReference type="GO" id="GO:0004673">
    <property type="term" value="F:protein histidine kinase activity"/>
    <property type="evidence" value="ECO:0007669"/>
    <property type="project" value="UniProtKB-EC"/>
</dbReference>
<accession>A0A136A2D5</accession>
<comment type="catalytic activity">
    <reaction evidence="1">
        <text>ATP + protein L-histidine = ADP + protein N-phospho-L-histidine.</text>
        <dbReference type="EC" id="2.7.13.3"/>
    </reaction>
</comment>
<keyword evidence="6" id="KW-0067">ATP-binding</keyword>
<dbReference type="PRINTS" id="PR00344">
    <property type="entry name" value="BCTRLSENSOR"/>
</dbReference>
<sequence>MVSKRFAIFLALRFGLLVLTLLALTILFTVPGYHAATLLTLGLIVVQIVEVLRFIAKTNRELVRFLDAARHADFSQRFDLDNMGAGFAELGLAFTDILKRFQQIRASQEYELRHLKAMVEHVPVPLISIHQQGEVTIWNNSAKRLFGTHHVSQLADFKQFGDEFAKQVSHLVPGERSLVVFSVDGMDHQLAISATQILYAGRQEMLVSMQDIQSELDSAQLQAWQELVRVLTHEIMNSITPIASLAKTAAELAQYARQKVQGDQELAAQLADVCDASETVARRSDGLTQFVGSYRRLTRLPIPNKQRIYISELFGQVTKLATQEWTEKGISLTMQIQPQNLQVEVDQGMVEQVLINLLQNAEQALQAIQQPQVVLSASLNLRGHVVIEVGDNGMGVAEDISRKIFVPFYTTKREGSGVGLALTRQVMMSHGGSVKVGKSELGGALFTLVF</sequence>
<dbReference type="Gene3D" id="3.30.565.10">
    <property type="entry name" value="Histidine kinase-like ATPase, C-terminal domain"/>
    <property type="match status" value="1"/>
</dbReference>
<dbReference type="STRING" id="1799789.AX660_14655"/>
<dbReference type="GO" id="GO:0000160">
    <property type="term" value="P:phosphorelay signal transduction system"/>
    <property type="evidence" value="ECO:0007669"/>
    <property type="project" value="UniProtKB-KW"/>
</dbReference>
<keyword evidence="12" id="KW-1185">Reference proteome</keyword>
<evidence type="ECO:0000256" key="3">
    <source>
        <dbReference type="ARBA" id="ARBA00022679"/>
    </source>
</evidence>
<keyword evidence="8" id="KW-0812">Transmembrane</keyword>
<feature type="domain" description="Histidine kinase" evidence="9">
    <location>
        <begin position="230"/>
        <end position="450"/>
    </location>
</feature>
<keyword evidence="8" id="KW-1133">Transmembrane helix</keyword>
<dbReference type="SMART" id="SM00387">
    <property type="entry name" value="HATPase_c"/>
    <property type="match status" value="1"/>
</dbReference>
<proteinExistence type="predicted"/>
<dbReference type="InterPro" id="IPR004358">
    <property type="entry name" value="Sig_transdc_His_kin-like_C"/>
</dbReference>
<dbReference type="EMBL" id="LSNE01000005">
    <property type="protein sequence ID" value="KXI29374.1"/>
    <property type="molecule type" value="Genomic_DNA"/>
</dbReference>
<dbReference type="RefSeq" id="WP_068376731.1">
    <property type="nucleotide sequence ID" value="NZ_LSNE01000005.1"/>
</dbReference>
<evidence type="ECO:0000259" key="10">
    <source>
        <dbReference type="PROSITE" id="PS50112"/>
    </source>
</evidence>
<organism evidence="11 12">
    <name type="scientific">Paraglaciecola hydrolytica</name>
    <dbReference type="NCBI Taxonomy" id="1799789"/>
    <lineage>
        <taxon>Bacteria</taxon>
        <taxon>Pseudomonadati</taxon>
        <taxon>Pseudomonadota</taxon>
        <taxon>Gammaproteobacteria</taxon>
        <taxon>Alteromonadales</taxon>
        <taxon>Alteromonadaceae</taxon>
        <taxon>Paraglaciecola</taxon>
    </lineage>
</organism>
<dbReference type="Pfam" id="PF02518">
    <property type="entry name" value="HATPase_c"/>
    <property type="match status" value="1"/>
</dbReference>
<dbReference type="Proteomes" id="UP000070299">
    <property type="component" value="Unassembled WGS sequence"/>
</dbReference>